<dbReference type="InterPro" id="IPR026002">
    <property type="entry name" value="ATC_hydrolase-like"/>
</dbReference>
<reference evidence="2" key="1">
    <citation type="journal article" date="2019" name="Int. J. Syst. Evol. Microbiol.">
        <title>The Global Catalogue of Microorganisms (GCM) 10K type strain sequencing project: providing services to taxonomists for standard genome sequencing and annotation.</title>
        <authorList>
            <consortium name="The Broad Institute Genomics Platform"/>
            <consortium name="The Broad Institute Genome Sequencing Center for Infectious Disease"/>
            <person name="Wu L."/>
            <person name="Ma J."/>
        </authorList>
    </citation>
    <scope>NUCLEOTIDE SEQUENCE [LARGE SCALE GENOMIC DNA]</scope>
    <source>
        <strain evidence="2">JCM 17939</strain>
    </source>
</reference>
<dbReference type="EMBL" id="BAABHK010000030">
    <property type="protein sequence ID" value="GAA4639926.1"/>
    <property type="molecule type" value="Genomic_DNA"/>
</dbReference>
<dbReference type="Proteomes" id="UP001501442">
    <property type="component" value="Unassembled WGS sequence"/>
</dbReference>
<organism evidence="1 2">
    <name type="scientific">Actinoallomurus vinaceus</name>
    <dbReference type="NCBI Taxonomy" id="1080074"/>
    <lineage>
        <taxon>Bacteria</taxon>
        <taxon>Bacillati</taxon>
        <taxon>Actinomycetota</taxon>
        <taxon>Actinomycetes</taxon>
        <taxon>Streptosporangiales</taxon>
        <taxon>Thermomonosporaceae</taxon>
        <taxon>Actinoallomurus</taxon>
    </lineage>
</organism>
<keyword evidence="2" id="KW-1185">Reference proteome</keyword>
<gene>
    <name evidence="1" type="ORF">GCM10023196_103420</name>
</gene>
<accession>A0ABP8UU61</accession>
<protein>
    <recommendedName>
        <fullName evidence="3">L-2-amino-thiazoline-4-carboxylic acid hydrolase</fullName>
    </recommendedName>
</protein>
<dbReference type="Pfam" id="PF14196">
    <property type="entry name" value="ATC_hydrolase"/>
    <property type="match status" value="1"/>
</dbReference>
<dbReference type="RefSeq" id="WP_345443523.1">
    <property type="nucleotide sequence ID" value="NZ_BAABHK010000030.1"/>
</dbReference>
<comment type="caution">
    <text evidence="1">The sequence shown here is derived from an EMBL/GenBank/DDBJ whole genome shotgun (WGS) entry which is preliminary data.</text>
</comment>
<proteinExistence type="predicted"/>
<name>A0ABP8UU61_9ACTN</name>
<evidence type="ECO:0008006" key="3">
    <source>
        <dbReference type="Google" id="ProtNLM"/>
    </source>
</evidence>
<sequence>MDTDHFDLTDDGHVQDPERAIDDLIDALFDHVAATMREHGLPGELLTAMRTRHAELVAANAAMAVDEPSRHNLRLTLAVVAAHEPLLPRLGRDAAFEAVRAALVEPLGHVVREGTLAMLDAAPDPFSAMVEVCKAQEEQAYGRTFTFERPVDDDREYLLEIHRCFYHDVLAANSATELTPALCAFDANWIEAIDPDRHGFRFERPTTIGLGGASCPFHFTRTRPRESGDG</sequence>
<evidence type="ECO:0000313" key="1">
    <source>
        <dbReference type="EMBL" id="GAA4639926.1"/>
    </source>
</evidence>
<evidence type="ECO:0000313" key="2">
    <source>
        <dbReference type="Proteomes" id="UP001501442"/>
    </source>
</evidence>